<dbReference type="UniPathway" id="UPA00219"/>
<gene>
    <name evidence="11" type="primary">mtgA</name>
    <name evidence="13" type="ORF">WH96_11385</name>
</gene>
<dbReference type="InterPro" id="IPR036950">
    <property type="entry name" value="PBP_transglycosylase"/>
</dbReference>
<dbReference type="GO" id="GO:0016763">
    <property type="term" value="F:pentosyltransferase activity"/>
    <property type="evidence" value="ECO:0007669"/>
    <property type="project" value="InterPro"/>
</dbReference>
<dbReference type="InterPro" id="IPR023346">
    <property type="entry name" value="Lysozyme-like_dom_sf"/>
</dbReference>
<comment type="similarity">
    <text evidence="11">Belongs to the glycosyltransferase 51 family.</text>
</comment>
<comment type="pathway">
    <text evidence="11">Cell wall biogenesis; peptidoglycan biosynthesis.</text>
</comment>
<dbReference type="EMBL" id="LAQL01000007">
    <property type="protein sequence ID" value="KLN60354.1"/>
    <property type="molecule type" value="Genomic_DNA"/>
</dbReference>
<name>A0A0H2MCP7_9PROT</name>
<evidence type="ECO:0000256" key="9">
    <source>
        <dbReference type="ARBA" id="ARBA00023136"/>
    </source>
</evidence>
<keyword evidence="7 11" id="KW-0573">Peptidoglycan synthesis</keyword>
<keyword evidence="2 11" id="KW-0997">Cell inner membrane</keyword>
<dbReference type="EC" id="2.4.99.28" evidence="11"/>
<dbReference type="InterPro" id="IPR001264">
    <property type="entry name" value="Glyco_trans_51"/>
</dbReference>
<comment type="catalytic activity">
    <reaction evidence="11">
        <text>[GlcNAc-(1-&gt;4)-Mur2Ac(oyl-L-Ala-gamma-D-Glu-L-Lys-D-Ala-D-Ala)](n)-di-trans,octa-cis-undecaprenyl diphosphate + beta-D-GlcNAc-(1-&gt;4)-Mur2Ac(oyl-L-Ala-gamma-D-Glu-L-Lys-D-Ala-D-Ala)-di-trans,octa-cis-undecaprenyl diphosphate = [GlcNAc-(1-&gt;4)-Mur2Ac(oyl-L-Ala-gamma-D-Glu-L-Lys-D-Ala-D-Ala)](n+1)-di-trans,octa-cis-undecaprenyl diphosphate + di-trans,octa-cis-undecaprenyl diphosphate + H(+)</text>
        <dbReference type="Rhea" id="RHEA:23708"/>
        <dbReference type="Rhea" id="RHEA-COMP:9602"/>
        <dbReference type="Rhea" id="RHEA-COMP:9603"/>
        <dbReference type="ChEBI" id="CHEBI:15378"/>
        <dbReference type="ChEBI" id="CHEBI:58405"/>
        <dbReference type="ChEBI" id="CHEBI:60033"/>
        <dbReference type="ChEBI" id="CHEBI:78435"/>
        <dbReference type="EC" id="2.4.99.28"/>
    </reaction>
</comment>
<keyword evidence="3 11" id="KW-0328">Glycosyltransferase</keyword>
<evidence type="ECO:0000256" key="5">
    <source>
        <dbReference type="ARBA" id="ARBA00022692"/>
    </source>
</evidence>
<evidence type="ECO:0000256" key="1">
    <source>
        <dbReference type="ARBA" id="ARBA00022475"/>
    </source>
</evidence>
<keyword evidence="4 11" id="KW-0808">Transferase</keyword>
<dbReference type="Proteomes" id="UP000035444">
    <property type="component" value="Unassembled WGS sequence"/>
</dbReference>
<keyword evidence="14" id="KW-1185">Reference proteome</keyword>
<protein>
    <recommendedName>
        <fullName evidence="11">Biosynthetic peptidoglycan transglycosylase</fullName>
        <ecNumber evidence="11">2.4.99.28</ecNumber>
    </recommendedName>
    <alternativeName>
        <fullName evidence="11">Glycan polymerase</fullName>
    </alternativeName>
    <alternativeName>
        <fullName evidence="11">Peptidoglycan glycosyltransferase MtgA</fullName>
        <shortName evidence="11">PGT</shortName>
    </alternativeName>
</protein>
<dbReference type="RefSeq" id="WP_047764319.1">
    <property type="nucleotide sequence ID" value="NZ_LAQL01000007.1"/>
</dbReference>
<evidence type="ECO:0000256" key="7">
    <source>
        <dbReference type="ARBA" id="ARBA00022984"/>
    </source>
</evidence>
<evidence type="ECO:0000256" key="10">
    <source>
        <dbReference type="ARBA" id="ARBA00023316"/>
    </source>
</evidence>
<sequence>MKIFLRRFIWTSVFVGLVFPVGVILLYRVVPPLVTPLMLLRDTPMQYDFVALEDISPNLVKAVLVSEDQRFCDHTGFDWKQMEIVWEELLYTGTASRGASTISMQTAKNLFLWPSRSKVRKLLEIPLTLMLETLLPKRRILELYLNIAEFGDGVYGAETAAQNHFKKTAKGLTRGQSARLAAVLPNPLTRNAARPSQNVQKRADKIQRDIRIAPAFLWSCL</sequence>
<keyword evidence="9 11" id="KW-0472">Membrane</keyword>
<evidence type="ECO:0000256" key="11">
    <source>
        <dbReference type="HAMAP-Rule" id="MF_00766"/>
    </source>
</evidence>
<evidence type="ECO:0000313" key="14">
    <source>
        <dbReference type="Proteomes" id="UP000035444"/>
    </source>
</evidence>
<evidence type="ECO:0000256" key="8">
    <source>
        <dbReference type="ARBA" id="ARBA00022989"/>
    </source>
</evidence>
<evidence type="ECO:0000256" key="6">
    <source>
        <dbReference type="ARBA" id="ARBA00022960"/>
    </source>
</evidence>
<evidence type="ECO:0000313" key="13">
    <source>
        <dbReference type="EMBL" id="KLN60354.1"/>
    </source>
</evidence>
<dbReference type="GO" id="GO:0005886">
    <property type="term" value="C:plasma membrane"/>
    <property type="evidence" value="ECO:0007669"/>
    <property type="project" value="UniProtKB-SubCell"/>
</dbReference>
<dbReference type="InterPro" id="IPR011812">
    <property type="entry name" value="Pep_trsgly"/>
</dbReference>
<dbReference type="SUPFAM" id="SSF53955">
    <property type="entry name" value="Lysozyme-like"/>
    <property type="match status" value="1"/>
</dbReference>
<keyword evidence="1 11" id="KW-1003">Cell membrane</keyword>
<comment type="caution">
    <text evidence="13">The sequence shown here is derived from an EMBL/GenBank/DDBJ whole genome shotgun (WGS) entry which is preliminary data.</text>
</comment>
<evidence type="ECO:0000259" key="12">
    <source>
        <dbReference type="Pfam" id="PF00912"/>
    </source>
</evidence>
<dbReference type="GO" id="GO:0009252">
    <property type="term" value="P:peptidoglycan biosynthetic process"/>
    <property type="evidence" value="ECO:0007669"/>
    <property type="project" value="UniProtKB-UniRule"/>
</dbReference>
<dbReference type="GO" id="GO:0009274">
    <property type="term" value="C:peptidoglycan-based cell wall"/>
    <property type="evidence" value="ECO:0007669"/>
    <property type="project" value="InterPro"/>
</dbReference>
<feature type="transmembrane region" description="Helical" evidence="11">
    <location>
        <begin position="7"/>
        <end position="30"/>
    </location>
</feature>
<dbReference type="Gene3D" id="1.10.3810.10">
    <property type="entry name" value="Biosynthetic peptidoglycan transglycosylase-like"/>
    <property type="match status" value="1"/>
</dbReference>
<evidence type="ECO:0000256" key="2">
    <source>
        <dbReference type="ARBA" id="ARBA00022519"/>
    </source>
</evidence>
<dbReference type="PANTHER" id="PTHR30400">
    <property type="entry name" value="MONOFUNCTIONAL BIOSYNTHETIC PEPTIDOGLYCAN TRANSGLYCOSYLASE"/>
    <property type="match status" value="1"/>
</dbReference>
<feature type="domain" description="Glycosyl transferase family 51" evidence="12">
    <location>
        <begin position="46"/>
        <end position="208"/>
    </location>
</feature>
<dbReference type="HAMAP" id="MF_00766">
    <property type="entry name" value="PGT_MtgA"/>
    <property type="match status" value="1"/>
</dbReference>
<dbReference type="Pfam" id="PF00912">
    <property type="entry name" value="Transgly"/>
    <property type="match status" value="1"/>
</dbReference>
<dbReference type="GO" id="GO:0071555">
    <property type="term" value="P:cell wall organization"/>
    <property type="evidence" value="ECO:0007669"/>
    <property type="project" value="UniProtKB-KW"/>
</dbReference>
<keyword evidence="6 11" id="KW-0133">Cell shape</keyword>
<comment type="subcellular location">
    <subcellularLocation>
        <location evidence="11">Cell inner membrane</location>
        <topology evidence="11">Single-pass membrane protein</topology>
    </subcellularLocation>
</comment>
<dbReference type="AlphaFoldDB" id="A0A0H2MCP7"/>
<dbReference type="OrthoDB" id="9766909at2"/>
<reference evidence="13 14" key="1">
    <citation type="submission" date="2015-03" db="EMBL/GenBank/DDBJ databases">
        <title>Genome Sequence of Kiloniella spongiae MEBiC09566, isolated from a marine sponge.</title>
        <authorList>
            <person name="Shao Z."/>
            <person name="Wang L."/>
            <person name="Li X."/>
        </authorList>
    </citation>
    <scope>NUCLEOTIDE SEQUENCE [LARGE SCALE GENOMIC DNA]</scope>
    <source>
        <strain evidence="13 14">MEBiC09566</strain>
    </source>
</reference>
<evidence type="ECO:0000256" key="3">
    <source>
        <dbReference type="ARBA" id="ARBA00022676"/>
    </source>
</evidence>
<keyword evidence="5 11" id="KW-0812">Transmembrane</keyword>
<dbReference type="PANTHER" id="PTHR30400:SF0">
    <property type="entry name" value="BIOSYNTHETIC PEPTIDOGLYCAN TRANSGLYCOSYLASE"/>
    <property type="match status" value="1"/>
</dbReference>
<evidence type="ECO:0000256" key="4">
    <source>
        <dbReference type="ARBA" id="ARBA00022679"/>
    </source>
</evidence>
<dbReference type="PATRIC" id="fig|1489064.4.peg.3592"/>
<accession>A0A0H2MCP7</accession>
<comment type="function">
    <text evidence="11">Peptidoglycan polymerase that catalyzes glycan chain elongation from lipid-linked precursors.</text>
</comment>
<organism evidence="13 14">
    <name type="scientific">Kiloniella spongiae</name>
    <dbReference type="NCBI Taxonomy" id="1489064"/>
    <lineage>
        <taxon>Bacteria</taxon>
        <taxon>Pseudomonadati</taxon>
        <taxon>Pseudomonadota</taxon>
        <taxon>Alphaproteobacteria</taxon>
        <taxon>Rhodospirillales</taxon>
        <taxon>Kiloniellaceae</taxon>
        <taxon>Kiloniella</taxon>
    </lineage>
</organism>
<proteinExistence type="inferred from homology"/>
<dbReference type="NCBIfam" id="TIGR02070">
    <property type="entry name" value="mono_pep_trsgly"/>
    <property type="match status" value="1"/>
</dbReference>
<keyword evidence="8 11" id="KW-1133">Transmembrane helix</keyword>
<dbReference type="GO" id="GO:0008955">
    <property type="term" value="F:peptidoglycan glycosyltransferase activity"/>
    <property type="evidence" value="ECO:0007669"/>
    <property type="project" value="UniProtKB-UniRule"/>
</dbReference>
<keyword evidence="10 11" id="KW-0961">Cell wall biogenesis/degradation</keyword>
<dbReference type="GO" id="GO:0008360">
    <property type="term" value="P:regulation of cell shape"/>
    <property type="evidence" value="ECO:0007669"/>
    <property type="project" value="UniProtKB-KW"/>
</dbReference>
<dbReference type="STRING" id="1489064.WH96_11385"/>